<dbReference type="SUPFAM" id="SSF50965">
    <property type="entry name" value="Galactose oxidase, central domain"/>
    <property type="match status" value="1"/>
</dbReference>
<organism evidence="1">
    <name type="scientific">Taxodium distichum var. distichum</name>
    <dbReference type="NCBI Taxonomy" id="284507"/>
    <lineage>
        <taxon>Eukaryota</taxon>
        <taxon>Viridiplantae</taxon>
        <taxon>Streptophyta</taxon>
        <taxon>Embryophyta</taxon>
        <taxon>Tracheophyta</taxon>
        <taxon>Spermatophyta</taxon>
        <taxon>Pinopsida</taxon>
        <taxon>Pinidae</taxon>
        <taxon>Conifers II</taxon>
        <taxon>Cupressales</taxon>
        <taxon>Cupressaceae</taxon>
        <taxon>Taxodium</taxon>
    </lineage>
</organism>
<dbReference type="InterPro" id="IPR015915">
    <property type="entry name" value="Kelch-typ_b-propeller"/>
</dbReference>
<dbReference type="EMBL" id="EU848720">
    <property type="protein sequence ID" value="ACJ72616.1"/>
    <property type="molecule type" value="Genomic_DNA"/>
</dbReference>
<dbReference type="InterPro" id="IPR050796">
    <property type="entry name" value="SCF_F-box_component"/>
</dbReference>
<sequence>KNCVTVNGDADSNEARLSSTGYLSLWAQMPNNCPWLVLYKRHGKPMAYSFLRRTWENFSSSFLHEVNADKGIWRYYYGSGTGPRLLRKGGLRIYNPLMKRCSNLPPMESLPKAMPKAMVAGVVDGSNREIYKVVSVGHDKHTNTNNIEIYDSVDNSWRIVLELPINVSISRHHGIVLCKDVLVCVVTLPRAYSMVYNLKEGKSSMTLVPLPRAENKCKWHMVTCGSSVLLVGATVVNSQAGNWYMKDGIVWQLQKEEVSCNWNWTEIASMPPSLCQDPRWKNPVYYECECIGVENYLCLRRKASREVCTYNLSEGSWNWIEKCPVDRRVSKMIALEPSSDMVV</sequence>
<accession>C6F264</accession>
<reference evidence="1" key="1">
    <citation type="journal article" date="2010" name="Am. J. Bot.">
        <title>Multilocus patterns of nucleotide polymorphism and demographic change in Taxodium distichum (Cupressaceae) in the lower Mississippi River alluvial valley.</title>
        <authorList>
            <person name="Kusumi J."/>
            <person name="Li Z."/>
            <person name="Kado T."/>
            <person name="Tsumura Y."/>
            <person name="Middleton B.A."/>
            <person name="Tachida H."/>
        </authorList>
    </citation>
    <scope>NUCLEOTIDE SEQUENCE</scope>
    <source>
        <strain evidence="1">LM101</strain>
        <strain evidence="2">LM106</strain>
    </source>
</reference>
<gene>
    <name evidence="1" type="primary">CDO618</name>
</gene>
<dbReference type="InterPro" id="IPR011043">
    <property type="entry name" value="Gal_Oxase/kelch_b-propeller"/>
</dbReference>
<evidence type="ECO:0000313" key="1">
    <source>
        <dbReference type="EMBL" id="ACJ72614.1"/>
    </source>
</evidence>
<dbReference type="EMBL" id="EU848718">
    <property type="protein sequence ID" value="ACJ72614.1"/>
    <property type="molecule type" value="Genomic_DNA"/>
</dbReference>
<dbReference type="Gene3D" id="2.120.10.80">
    <property type="entry name" value="Kelch-type beta propeller"/>
    <property type="match status" value="1"/>
</dbReference>
<evidence type="ECO:0000313" key="2">
    <source>
        <dbReference type="EMBL" id="ACJ72616.1"/>
    </source>
</evidence>
<dbReference type="AlphaFoldDB" id="C6F264"/>
<name>C6F264_TAXDI</name>
<proteinExistence type="predicted"/>
<dbReference type="PANTHER" id="PTHR31672">
    <property type="entry name" value="BNACNNG10540D PROTEIN"/>
    <property type="match status" value="1"/>
</dbReference>
<feature type="non-terminal residue" evidence="1">
    <location>
        <position position="1"/>
    </location>
</feature>
<protein>
    <submittedName>
        <fullName evidence="1">Uncharacterized protein CDO618</fullName>
    </submittedName>
</protein>